<dbReference type="RefSeq" id="WP_191055385.1">
    <property type="nucleotide sequence ID" value="NZ_JACXRZ010000046.1"/>
</dbReference>
<accession>A0ABR8LBM9</accession>
<evidence type="ECO:0000313" key="2">
    <source>
        <dbReference type="Proteomes" id="UP000653231"/>
    </source>
</evidence>
<reference evidence="1 2" key="1">
    <citation type="submission" date="2020-09" db="EMBL/GenBank/DDBJ databases">
        <title>Actinomycete isolated from the Camponotus japonicus Mayr.</title>
        <authorList>
            <person name="Gong X."/>
        </authorList>
    </citation>
    <scope>NUCLEOTIDE SEQUENCE [LARGE SCALE GENOMIC DNA]</scope>
    <source>
        <strain evidence="1 2">2C-HV3</strain>
    </source>
</reference>
<comment type="caution">
    <text evidence="1">The sequence shown here is derived from an EMBL/GenBank/DDBJ whole genome shotgun (WGS) entry which is preliminary data.</text>
</comment>
<dbReference type="Proteomes" id="UP000653231">
    <property type="component" value="Unassembled WGS sequence"/>
</dbReference>
<proteinExistence type="predicted"/>
<protein>
    <submittedName>
        <fullName evidence="1">Uncharacterized protein</fullName>
    </submittedName>
</protein>
<evidence type="ECO:0000313" key="1">
    <source>
        <dbReference type="EMBL" id="MBD3148282.1"/>
    </source>
</evidence>
<name>A0ABR8LBM9_9ACTN</name>
<keyword evidence="2" id="KW-1185">Reference proteome</keyword>
<sequence>MEPTQASFARFPLVARPRPACAPLDARVGDLCELARTAERDSDTSKASTVFNQAALLASDLGLPDLARTWCHHHAALYLTACPLTGRAARHALEPLVNLARLHIRAGDGAHAFTLLDGLYEALNARTDTTVDGLPVPFSTLTQTADDHRDILKWLWRVHLADGTRALTDAGRWNDALNHLRARNGVGHRMLDGRQVAVIAHALAGDTATARALLDGTAAGEPWEDDVTTCLAALCQPGDDHTAAEMLDRYRRLDHTAPGLVVFRTRLGLSVVDAAGGVDTSDGRAVATTLTIRAVAADDGYAARDVLNHTGCATVLKADQAAALTRLLQVSGLGLRRLPEWLMVELSVALSRCGAVIARSLGSIPRTGAAGMRKKGAVG</sequence>
<dbReference type="EMBL" id="JACXRZ010000046">
    <property type="protein sequence ID" value="MBD3148282.1"/>
    <property type="molecule type" value="Genomic_DNA"/>
</dbReference>
<organism evidence="1 2">
    <name type="scientific">Microbispora bryophytorum subsp. camponoti</name>
    <dbReference type="NCBI Taxonomy" id="1677852"/>
    <lineage>
        <taxon>Bacteria</taxon>
        <taxon>Bacillati</taxon>
        <taxon>Actinomycetota</taxon>
        <taxon>Actinomycetes</taxon>
        <taxon>Streptosporangiales</taxon>
        <taxon>Streptosporangiaceae</taxon>
        <taxon>Microbispora</taxon>
    </lineage>
</organism>
<gene>
    <name evidence="1" type="ORF">IEQ31_34645</name>
</gene>